<feature type="DNA-binding region" description="H-T-H motif" evidence="2">
    <location>
        <begin position="45"/>
        <end position="64"/>
    </location>
</feature>
<dbReference type="InterPro" id="IPR009057">
    <property type="entry name" value="Homeodomain-like_sf"/>
</dbReference>
<name>A0ABN1A187_9SPHN</name>
<protein>
    <recommendedName>
        <fullName evidence="3">HTH tetR-type domain-containing protein</fullName>
    </recommendedName>
</protein>
<reference evidence="4 5" key="1">
    <citation type="journal article" date="2019" name="Int. J. Syst. Evol. Microbiol.">
        <title>The Global Catalogue of Microorganisms (GCM) 10K type strain sequencing project: providing services to taxonomists for standard genome sequencing and annotation.</title>
        <authorList>
            <consortium name="The Broad Institute Genomics Platform"/>
            <consortium name="The Broad Institute Genome Sequencing Center for Infectious Disease"/>
            <person name="Wu L."/>
            <person name="Ma J."/>
        </authorList>
    </citation>
    <scope>NUCLEOTIDE SEQUENCE [LARGE SCALE GENOMIC DNA]</scope>
    <source>
        <strain evidence="4 5">JCM 14162</strain>
    </source>
</reference>
<dbReference type="PROSITE" id="PS50977">
    <property type="entry name" value="HTH_TETR_2"/>
    <property type="match status" value="1"/>
</dbReference>
<keyword evidence="1 2" id="KW-0238">DNA-binding</keyword>
<dbReference type="PRINTS" id="PR00455">
    <property type="entry name" value="HTHTETR"/>
</dbReference>
<dbReference type="SUPFAM" id="SSF46689">
    <property type="entry name" value="Homeodomain-like"/>
    <property type="match status" value="1"/>
</dbReference>
<organism evidence="4 5">
    <name type="scientific">Parasphingorhabdus litoris</name>
    <dbReference type="NCBI Taxonomy" id="394733"/>
    <lineage>
        <taxon>Bacteria</taxon>
        <taxon>Pseudomonadati</taxon>
        <taxon>Pseudomonadota</taxon>
        <taxon>Alphaproteobacteria</taxon>
        <taxon>Sphingomonadales</taxon>
        <taxon>Sphingomonadaceae</taxon>
        <taxon>Parasphingorhabdus</taxon>
    </lineage>
</organism>
<dbReference type="Proteomes" id="UP001500713">
    <property type="component" value="Unassembled WGS sequence"/>
</dbReference>
<evidence type="ECO:0000313" key="5">
    <source>
        <dbReference type="Proteomes" id="UP001500713"/>
    </source>
</evidence>
<evidence type="ECO:0000313" key="4">
    <source>
        <dbReference type="EMBL" id="GAA0465132.1"/>
    </source>
</evidence>
<keyword evidence="5" id="KW-1185">Reference proteome</keyword>
<feature type="domain" description="HTH tetR-type" evidence="3">
    <location>
        <begin position="22"/>
        <end position="82"/>
    </location>
</feature>
<proteinExistence type="predicted"/>
<evidence type="ECO:0000256" key="1">
    <source>
        <dbReference type="ARBA" id="ARBA00023125"/>
    </source>
</evidence>
<dbReference type="Gene3D" id="1.10.357.10">
    <property type="entry name" value="Tetracycline Repressor, domain 2"/>
    <property type="match status" value="1"/>
</dbReference>
<gene>
    <name evidence="4" type="ORF">GCM10009096_02100</name>
</gene>
<sequence length="213" mass="23850">MATEIDRKNIKGVTWPKQNRSVHTFEKLLESAQTILQRSGLEALNSNAIADDAGVTAPVFYRYFEDKYALLAVLGHRLTDAQNELYEAAARLTASQDMRSRDQFEKASFKLLSDTYKLTAAFTGSHALLISLRALPELSDIRLTGNDEMAKVGGNSLRKMRPNLSMKDATERARVSIELGYSVIEMLLEVPSMSRKRVLERTNKAVMAVFFDG</sequence>
<comment type="caution">
    <text evidence="4">The sequence shown here is derived from an EMBL/GenBank/DDBJ whole genome shotgun (WGS) entry which is preliminary data.</text>
</comment>
<dbReference type="Pfam" id="PF00440">
    <property type="entry name" value="TetR_N"/>
    <property type="match status" value="1"/>
</dbReference>
<evidence type="ECO:0000256" key="2">
    <source>
        <dbReference type="PROSITE-ProRule" id="PRU00335"/>
    </source>
</evidence>
<dbReference type="RefSeq" id="WP_229954234.1">
    <property type="nucleotide sequence ID" value="NZ_BAAAEM010000002.1"/>
</dbReference>
<evidence type="ECO:0000259" key="3">
    <source>
        <dbReference type="PROSITE" id="PS50977"/>
    </source>
</evidence>
<accession>A0ABN1A187</accession>
<dbReference type="EMBL" id="BAAAEM010000002">
    <property type="protein sequence ID" value="GAA0465132.1"/>
    <property type="molecule type" value="Genomic_DNA"/>
</dbReference>
<dbReference type="InterPro" id="IPR001647">
    <property type="entry name" value="HTH_TetR"/>
</dbReference>